<protein>
    <recommendedName>
        <fullName evidence="2">Fumarate lyase N-terminal domain-containing protein</fullName>
    </recommendedName>
</protein>
<organism evidence="3">
    <name type="scientific">marine sediment metagenome</name>
    <dbReference type="NCBI Taxonomy" id="412755"/>
    <lineage>
        <taxon>unclassified sequences</taxon>
        <taxon>metagenomes</taxon>
        <taxon>ecological metagenomes</taxon>
    </lineage>
</organism>
<evidence type="ECO:0000256" key="1">
    <source>
        <dbReference type="ARBA" id="ARBA00023239"/>
    </source>
</evidence>
<proteinExistence type="predicted"/>
<keyword evidence="1" id="KW-0456">Lyase</keyword>
<dbReference type="GO" id="GO:0070626">
    <property type="term" value="F:(S)-2-(5-amino-1-(5-phospho-D-ribosyl)imidazole-4-carboxamido) succinate lyase (fumarate-forming) activity"/>
    <property type="evidence" value="ECO:0007669"/>
    <property type="project" value="TreeGrafter"/>
</dbReference>
<comment type="caution">
    <text evidence="3">The sequence shown here is derived from an EMBL/GenBank/DDBJ whole genome shotgun (WGS) entry which is preliminary data.</text>
</comment>
<dbReference type="PANTHER" id="PTHR43172">
    <property type="entry name" value="ADENYLOSUCCINATE LYASE"/>
    <property type="match status" value="1"/>
</dbReference>
<dbReference type="FunFam" id="1.10.275.10:FF:000006">
    <property type="entry name" value="Adenylosuccinate lyase"/>
    <property type="match status" value="1"/>
</dbReference>
<dbReference type="GO" id="GO:0005829">
    <property type="term" value="C:cytosol"/>
    <property type="evidence" value="ECO:0007669"/>
    <property type="project" value="TreeGrafter"/>
</dbReference>
<dbReference type="AlphaFoldDB" id="X0VB91"/>
<dbReference type="SUPFAM" id="SSF48557">
    <property type="entry name" value="L-aspartase-like"/>
    <property type="match status" value="1"/>
</dbReference>
<evidence type="ECO:0000259" key="2">
    <source>
        <dbReference type="Pfam" id="PF00206"/>
    </source>
</evidence>
<feature type="non-terminal residue" evidence="3">
    <location>
        <position position="101"/>
    </location>
</feature>
<evidence type="ECO:0000313" key="3">
    <source>
        <dbReference type="EMBL" id="GAG15535.1"/>
    </source>
</evidence>
<gene>
    <name evidence="3" type="ORF">S01H1_57895</name>
</gene>
<dbReference type="InterPro" id="IPR008948">
    <property type="entry name" value="L-Aspartase-like"/>
</dbReference>
<name>X0VB91_9ZZZZ</name>
<accession>X0VB91</accession>
<dbReference type="Pfam" id="PF00206">
    <property type="entry name" value="Lyase_1"/>
    <property type="match status" value="1"/>
</dbReference>
<dbReference type="InterPro" id="IPR024083">
    <property type="entry name" value="Fumarase/histidase_N"/>
</dbReference>
<reference evidence="3" key="1">
    <citation type="journal article" date="2014" name="Front. Microbiol.">
        <title>High frequency of phylogenetically diverse reductive dehalogenase-homologous genes in deep subseafloor sedimentary metagenomes.</title>
        <authorList>
            <person name="Kawai M."/>
            <person name="Futagami T."/>
            <person name="Toyoda A."/>
            <person name="Takaki Y."/>
            <person name="Nishi S."/>
            <person name="Hori S."/>
            <person name="Arai W."/>
            <person name="Tsubouchi T."/>
            <person name="Morono Y."/>
            <person name="Uchiyama I."/>
            <person name="Ito T."/>
            <person name="Fujiyama A."/>
            <person name="Inagaki F."/>
            <person name="Takami H."/>
        </authorList>
    </citation>
    <scope>NUCLEOTIDE SEQUENCE</scope>
    <source>
        <strain evidence="3">Expedition CK06-06</strain>
    </source>
</reference>
<sequence>MIERYTLPKMGAIWTETNKYQKWLEVELAVCEAWNKLGEIPLQALHRIQKKAAFSIERIEKIEKVVKHDVIAFLTSIAENVGKDSRYIHLGLTSYDVVDTA</sequence>
<dbReference type="EMBL" id="BARS01037788">
    <property type="protein sequence ID" value="GAG15535.1"/>
    <property type="molecule type" value="Genomic_DNA"/>
</dbReference>
<dbReference type="Gene3D" id="1.10.275.10">
    <property type="entry name" value="Fumarase/aspartase (N-terminal domain)"/>
    <property type="match status" value="1"/>
</dbReference>
<dbReference type="PANTHER" id="PTHR43172:SF1">
    <property type="entry name" value="ADENYLOSUCCINATE LYASE"/>
    <property type="match status" value="1"/>
</dbReference>
<feature type="domain" description="Fumarate lyase N-terminal" evidence="2">
    <location>
        <begin position="7"/>
        <end position="101"/>
    </location>
</feature>
<dbReference type="InterPro" id="IPR022761">
    <property type="entry name" value="Fumarate_lyase_N"/>
</dbReference>
<dbReference type="GO" id="GO:0044208">
    <property type="term" value="P:'de novo' AMP biosynthetic process"/>
    <property type="evidence" value="ECO:0007669"/>
    <property type="project" value="TreeGrafter"/>
</dbReference>
<dbReference type="GO" id="GO:0004018">
    <property type="term" value="F:N6-(1,2-dicarboxyethyl)AMP AMP-lyase (fumarate-forming) activity"/>
    <property type="evidence" value="ECO:0007669"/>
    <property type="project" value="TreeGrafter"/>
</dbReference>